<dbReference type="EMBL" id="JANBVN010000003">
    <property type="protein sequence ID" value="KAJ9165470.1"/>
    <property type="molecule type" value="Genomic_DNA"/>
</dbReference>
<proteinExistence type="predicted"/>
<protein>
    <submittedName>
        <fullName evidence="1">NAD(P)-binding Rossmann-fold containing protein</fullName>
    </submittedName>
</protein>
<organism evidence="1 2">
    <name type="scientific">Coniochaeta hoffmannii</name>
    <dbReference type="NCBI Taxonomy" id="91930"/>
    <lineage>
        <taxon>Eukaryota</taxon>
        <taxon>Fungi</taxon>
        <taxon>Dikarya</taxon>
        <taxon>Ascomycota</taxon>
        <taxon>Pezizomycotina</taxon>
        <taxon>Sordariomycetes</taxon>
        <taxon>Sordariomycetidae</taxon>
        <taxon>Coniochaetales</taxon>
        <taxon>Coniochaetaceae</taxon>
        <taxon>Coniochaeta</taxon>
    </lineage>
</organism>
<dbReference type="Gene3D" id="3.40.50.720">
    <property type="entry name" value="NAD(P)-binding Rossmann-like Domain"/>
    <property type="match status" value="1"/>
</dbReference>
<dbReference type="PANTHER" id="PTHR43647">
    <property type="entry name" value="DEHYDROGENASE"/>
    <property type="match status" value="1"/>
</dbReference>
<sequence>MSNLLFYCSEGFLSTPSDIVPGSVLLTGANGSVGLHAAEYMLVTFPEYTAIFTVRDASYSDTHTNQLRAVIARFPNARASIQQLDLSSLASVHAFADSLVATIASGNSPPLSAIICNARYRNLLTGPELTPDDGFDKTFQVNHLSHAALVLRLVGSFGPSGGRILVSGDAHDYPGRDPVEVYPPTLGTDLDLLARPPPLSDGDGVRGRGYQRYANSRLALTTWCYALNRLLTKQPSLSSITALAVDPDIFPDLTRKTPSSPLHWAQLLVSESLLRLPILRLFYPAPRTVSDAARDYVEMALSPRYVGESGFWRLSETGGSTPESLEEGKQEALWRRTAEWAGIGRGNTVVEVDAGGVKLSEGEGG</sequence>
<keyword evidence="2" id="KW-1185">Reference proteome</keyword>
<evidence type="ECO:0000313" key="2">
    <source>
        <dbReference type="Proteomes" id="UP001174691"/>
    </source>
</evidence>
<dbReference type="PANTHER" id="PTHR43647:SF4">
    <property type="entry name" value="KETOREDUCTASE (KR) DOMAIN-CONTAINING PROTEIN"/>
    <property type="match status" value="1"/>
</dbReference>
<dbReference type="InterPro" id="IPR036291">
    <property type="entry name" value="NAD(P)-bd_dom_sf"/>
</dbReference>
<evidence type="ECO:0000313" key="1">
    <source>
        <dbReference type="EMBL" id="KAJ9165470.1"/>
    </source>
</evidence>
<dbReference type="GO" id="GO:0005789">
    <property type="term" value="C:endoplasmic reticulum membrane"/>
    <property type="evidence" value="ECO:0007669"/>
    <property type="project" value="TreeGrafter"/>
</dbReference>
<dbReference type="Proteomes" id="UP001174691">
    <property type="component" value="Unassembled WGS sequence"/>
</dbReference>
<reference evidence="1" key="1">
    <citation type="submission" date="2022-07" db="EMBL/GenBank/DDBJ databases">
        <title>Fungi with potential for degradation of polypropylene.</title>
        <authorList>
            <person name="Gostincar C."/>
        </authorList>
    </citation>
    <scope>NUCLEOTIDE SEQUENCE</scope>
    <source>
        <strain evidence="1">EXF-13287</strain>
    </source>
</reference>
<dbReference type="AlphaFoldDB" id="A0AA38W4B1"/>
<gene>
    <name evidence="1" type="ORF">NKR19_g367</name>
</gene>
<comment type="caution">
    <text evidence="1">The sequence shown here is derived from an EMBL/GenBank/DDBJ whole genome shotgun (WGS) entry which is preliminary data.</text>
</comment>
<accession>A0AA38W4B1</accession>
<dbReference type="SUPFAM" id="SSF51735">
    <property type="entry name" value="NAD(P)-binding Rossmann-fold domains"/>
    <property type="match status" value="1"/>
</dbReference>
<dbReference type="GO" id="GO:0000253">
    <property type="term" value="F:3-beta-hydroxysteroid 3-dehydrogenase (NADP+) activity"/>
    <property type="evidence" value="ECO:0007669"/>
    <property type="project" value="TreeGrafter"/>
</dbReference>
<dbReference type="GO" id="GO:0005741">
    <property type="term" value="C:mitochondrial outer membrane"/>
    <property type="evidence" value="ECO:0007669"/>
    <property type="project" value="TreeGrafter"/>
</dbReference>
<dbReference type="GO" id="GO:0005811">
    <property type="term" value="C:lipid droplet"/>
    <property type="evidence" value="ECO:0007669"/>
    <property type="project" value="TreeGrafter"/>
</dbReference>
<dbReference type="InterPro" id="IPR051593">
    <property type="entry name" value="Ergosterol_Biosynth_ERG27"/>
</dbReference>
<name>A0AA38W4B1_9PEZI</name>